<reference evidence="1" key="4">
    <citation type="submission" date="2024-05" db="EMBL/GenBank/DDBJ databases">
        <authorList>
            <person name="Sun Q."/>
            <person name="Zhou Y."/>
        </authorList>
    </citation>
    <scope>NUCLEOTIDE SEQUENCE</scope>
    <source>
        <strain evidence="1">CGMCC 1.18437</strain>
    </source>
</reference>
<accession>A0A7W8NM36</accession>
<keyword evidence="4" id="KW-1185">Reference proteome</keyword>
<reference evidence="4" key="2">
    <citation type="journal article" date="2019" name="Int. J. Syst. Evol. Microbiol.">
        <title>The Global Catalogue of Microorganisms (GCM) 10K type strain sequencing project: providing services to taxonomists for standard genome sequencing and annotation.</title>
        <authorList>
            <consortium name="The Broad Institute Genomics Platform"/>
            <consortium name="The Broad Institute Genome Sequencing Center for Infectious Disease"/>
            <person name="Wu L."/>
            <person name="Ma J."/>
        </authorList>
    </citation>
    <scope>NUCLEOTIDE SEQUENCE [LARGE SCALE GENOMIC DNA]</scope>
    <source>
        <strain evidence="4">CGMCC 1.18437</strain>
    </source>
</reference>
<evidence type="ECO:0000313" key="1">
    <source>
        <dbReference type="EMBL" id="GHF29953.1"/>
    </source>
</evidence>
<reference evidence="1" key="1">
    <citation type="journal article" date="2014" name="Int. J. Syst. Evol. Microbiol.">
        <title>Complete genome of a new Firmicutes species belonging to the dominant human colonic microbiota ('Ruminococcus bicirculans') reveals two chromosomes and a selective capacity to utilize plant glucans.</title>
        <authorList>
            <consortium name="NISC Comparative Sequencing Program"/>
            <person name="Wegmann U."/>
            <person name="Louis P."/>
            <person name="Goesmann A."/>
            <person name="Henrissat B."/>
            <person name="Duncan S.H."/>
            <person name="Flint H.J."/>
        </authorList>
    </citation>
    <scope>NUCLEOTIDE SEQUENCE</scope>
    <source>
        <strain evidence="1">CGMCC 1.18437</strain>
    </source>
</reference>
<dbReference type="Proteomes" id="UP000619376">
    <property type="component" value="Unassembled WGS sequence"/>
</dbReference>
<organism evidence="2 3">
    <name type="scientific">Deinococcus metalli</name>
    <dbReference type="NCBI Taxonomy" id="1141878"/>
    <lineage>
        <taxon>Bacteria</taxon>
        <taxon>Thermotogati</taxon>
        <taxon>Deinococcota</taxon>
        <taxon>Deinococci</taxon>
        <taxon>Deinococcales</taxon>
        <taxon>Deinococcaceae</taxon>
        <taxon>Deinococcus</taxon>
    </lineage>
</organism>
<comment type="caution">
    <text evidence="2">The sequence shown here is derived from an EMBL/GenBank/DDBJ whole genome shotgun (WGS) entry which is preliminary data.</text>
</comment>
<proteinExistence type="predicted"/>
<evidence type="ECO:0000313" key="4">
    <source>
        <dbReference type="Proteomes" id="UP000619376"/>
    </source>
</evidence>
<dbReference type="RefSeq" id="WP_184109564.1">
    <property type="nucleotide sequence ID" value="NZ_BNAJ01000001.1"/>
</dbReference>
<dbReference type="EMBL" id="JACHFK010000001">
    <property type="protein sequence ID" value="MBB5375349.1"/>
    <property type="molecule type" value="Genomic_DNA"/>
</dbReference>
<sequence>MTPRIPKVLPAQPVDVPHYAPAPGRGPVALVRSEGSVRFDPAVLDGAQQAAAHAPALGALQGLVAVPADMVIGDAVRVSIGGREVSLVPLWRPAESEVLVCGVYEPVPGTR</sequence>
<protein>
    <submittedName>
        <fullName evidence="2">Uncharacterized protein</fullName>
    </submittedName>
</protein>
<dbReference type="EMBL" id="BNAJ01000001">
    <property type="protein sequence ID" value="GHF29953.1"/>
    <property type="molecule type" value="Genomic_DNA"/>
</dbReference>
<evidence type="ECO:0000313" key="3">
    <source>
        <dbReference type="Proteomes" id="UP000539473"/>
    </source>
</evidence>
<reference evidence="2 3" key="3">
    <citation type="submission" date="2020-08" db="EMBL/GenBank/DDBJ databases">
        <title>Genomic Encyclopedia of Type Strains, Phase IV (KMG-IV): sequencing the most valuable type-strain genomes for metagenomic binning, comparative biology and taxonomic classification.</title>
        <authorList>
            <person name="Goeker M."/>
        </authorList>
    </citation>
    <scope>NUCLEOTIDE SEQUENCE [LARGE SCALE GENOMIC DNA]</scope>
    <source>
        <strain evidence="2 3">DSM 27521</strain>
    </source>
</reference>
<evidence type="ECO:0000313" key="2">
    <source>
        <dbReference type="EMBL" id="MBB5375349.1"/>
    </source>
</evidence>
<name>A0A7W8NM36_9DEIO</name>
<gene>
    <name evidence="1" type="ORF">GCM10017781_02470</name>
    <name evidence="2" type="ORF">HNQ07_000793</name>
</gene>
<dbReference type="AlphaFoldDB" id="A0A7W8NM36"/>
<dbReference type="Proteomes" id="UP000539473">
    <property type="component" value="Unassembled WGS sequence"/>
</dbReference>